<evidence type="ECO:0000313" key="16">
    <source>
        <dbReference type="Proteomes" id="UP001320420"/>
    </source>
</evidence>
<evidence type="ECO:0000256" key="3">
    <source>
        <dbReference type="ARBA" id="ARBA00005760"/>
    </source>
</evidence>
<reference evidence="15 16" key="1">
    <citation type="submission" date="2024-02" db="EMBL/GenBank/DDBJ databases">
        <title>De novo assembly and annotation of 12 fungi associated with fruit tree decline syndrome in Ontario, Canada.</title>
        <authorList>
            <person name="Sulman M."/>
            <person name="Ellouze W."/>
            <person name="Ilyukhin E."/>
        </authorList>
    </citation>
    <scope>NUCLEOTIDE SEQUENCE [LARGE SCALE GENOMIC DNA]</scope>
    <source>
        <strain evidence="15 16">M11/M66-122</strain>
    </source>
</reference>
<keyword evidence="6" id="KW-0509">mRNA transport</keyword>
<evidence type="ECO:0000256" key="1">
    <source>
        <dbReference type="ARBA" id="ARBA00004232"/>
    </source>
</evidence>
<dbReference type="GO" id="GO:0031965">
    <property type="term" value="C:nuclear membrane"/>
    <property type="evidence" value="ECO:0007669"/>
    <property type="project" value="UniProtKB-SubCell"/>
</dbReference>
<evidence type="ECO:0000256" key="12">
    <source>
        <dbReference type="ARBA" id="ARBA00023242"/>
    </source>
</evidence>
<dbReference type="Pfam" id="PF09531">
    <property type="entry name" value="Ndc1_Nup"/>
    <property type="match status" value="1"/>
</dbReference>
<dbReference type="AlphaFoldDB" id="A0AAN9UYG0"/>
<keyword evidence="5 14" id="KW-0812">Transmembrane</keyword>
<keyword evidence="11 14" id="KW-0472">Membrane</keyword>
<evidence type="ECO:0000256" key="10">
    <source>
        <dbReference type="ARBA" id="ARBA00023132"/>
    </source>
</evidence>
<evidence type="ECO:0008006" key="17">
    <source>
        <dbReference type="Google" id="ProtNLM"/>
    </source>
</evidence>
<feature type="transmembrane region" description="Helical" evidence="14">
    <location>
        <begin position="105"/>
        <end position="123"/>
    </location>
</feature>
<dbReference type="GO" id="GO:0005816">
    <property type="term" value="C:spindle pole body"/>
    <property type="evidence" value="ECO:0007669"/>
    <property type="project" value="TreeGrafter"/>
</dbReference>
<keyword evidence="10" id="KW-0906">Nuclear pore complex</keyword>
<keyword evidence="9" id="KW-0811">Translocation</keyword>
<feature type="compositionally biased region" description="Low complexity" evidence="13">
    <location>
        <begin position="378"/>
        <end position="396"/>
    </location>
</feature>
<dbReference type="PANTHER" id="PTHR13269:SF6">
    <property type="entry name" value="NUCLEOPORIN NDC1"/>
    <property type="match status" value="1"/>
</dbReference>
<evidence type="ECO:0000313" key="15">
    <source>
        <dbReference type="EMBL" id="KAK7755622.1"/>
    </source>
</evidence>
<gene>
    <name evidence="15" type="ORF">SLS62_002231</name>
</gene>
<name>A0AAN9UYG0_9PEZI</name>
<evidence type="ECO:0000256" key="9">
    <source>
        <dbReference type="ARBA" id="ARBA00023010"/>
    </source>
</evidence>
<evidence type="ECO:0000256" key="4">
    <source>
        <dbReference type="ARBA" id="ARBA00022448"/>
    </source>
</evidence>
<feature type="region of interest" description="Disordered" evidence="13">
    <location>
        <begin position="367"/>
        <end position="406"/>
    </location>
</feature>
<keyword evidence="7" id="KW-0653">Protein transport</keyword>
<dbReference type="GO" id="GO:0006999">
    <property type="term" value="P:nuclear pore organization"/>
    <property type="evidence" value="ECO:0007669"/>
    <property type="project" value="TreeGrafter"/>
</dbReference>
<keyword evidence="16" id="KW-1185">Reference proteome</keyword>
<evidence type="ECO:0000256" key="11">
    <source>
        <dbReference type="ARBA" id="ARBA00023136"/>
    </source>
</evidence>
<feature type="transmembrane region" description="Helical" evidence="14">
    <location>
        <begin position="53"/>
        <end position="73"/>
    </location>
</feature>
<dbReference type="GO" id="GO:0070762">
    <property type="term" value="C:nuclear pore transmembrane ring"/>
    <property type="evidence" value="ECO:0007669"/>
    <property type="project" value="TreeGrafter"/>
</dbReference>
<keyword evidence="4" id="KW-0813">Transport</keyword>
<dbReference type="GO" id="GO:0015031">
    <property type="term" value="P:protein transport"/>
    <property type="evidence" value="ECO:0007669"/>
    <property type="project" value="UniProtKB-KW"/>
</dbReference>
<evidence type="ECO:0000256" key="5">
    <source>
        <dbReference type="ARBA" id="ARBA00022692"/>
    </source>
</evidence>
<keyword evidence="12" id="KW-0539">Nucleus</keyword>
<comment type="similarity">
    <text evidence="3">Belongs to the NDC1 family.</text>
</comment>
<dbReference type="GO" id="GO:0051028">
    <property type="term" value="P:mRNA transport"/>
    <property type="evidence" value="ECO:0007669"/>
    <property type="project" value="UniProtKB-KW"/>
</dbReference>
<keyword evidence="8 14" id="KW-1133">Transmembrane helix</keyword>
<evidence type="ECO:0000256" key="14">
    <source>
        <dbReference type="SAM" id="Phobius"/>
    </source>
</evidence>
<dbReference type="Proteomes" id="UP001320420">
    <property type="component" value="Unassembled WGS sequence"/>
</dbReference>
<dbReference type="EMBL" id="JAKJXP020000011">
    <property type="protein sequence ID" value="KAK7755622.1"/>
    <property type="molecule type" value="Genomic_DNA"/>
</dbReference>
<evidence type="ECO:0000256" key="2">
    <source>
        <dbReference type="ARBA" id="ARBA00004567"/>
    </source>
</evidence>
<proteinExistence type="inferred from homology"/>
<evidence type="ECO:0000256" key="7">
    <source>
        <dbReference type="ARBA" id="ARBA00022927"/>
    </source>
</evidence>
<dbReference type="PANTHER" id="PTHR13269">
    <property type="entry name" value="NUCLEOPORIN NDC1"/>
    <property type="match status" value="1"/>
</dbReference>
<feature type="transmembrane region" description="Helical" evidence="14">
    <location>
        <begin position="21"/>
        <end position="41"/>
    </location>
</feature>
<dbReference type="GO" id="GO:0070631">
    <property type="term" value="P:spindle pole body localization"/>
    <property type="evidence" value="ECO:0007669"/>
    <property type="project" value="TreeGrafter"/>
</dbReference>
<dbReference type="GO" id="GO:0106166">
    <property type="term" value="F:spindle pole body-nuclear membrane anchor activity"/>
    <property type="evidence" value="ECO:0007669"/>
    <property type="project" value="TreeGrafter"/>
</dbReference>
<evidence type="ECO:0000256" key="13">
    <source>
        <dbReference type="SAM" id="MobiDB-lite"/>
    </source>
</evidence>
<evidence type="ECO:0000256" key="8">
    <source>
        <dbReference type="ARBA" id="ARBA00022989"/>
    </source>
</evidence>
<evidence type="ECO:0000256" key="6">
    <source>
        <dbReference type="ARBA" id="ARBA00022816"/>
    </source>
</evidence>
<dbReference type="InterPro" id="IPR019049">
    <property type="entry name" value="Nucleoporin_prot_Ndc1/Nup"/>
</dbReference>
<organism evidence="15 16">
    <name type="scientific">Diatrype stigma</name>
    <dbReference type="NCBI Taxonomy" id="117547"/>
    <lineage>
        <taxon>Eukaryota</taxon>
        <taxon>Fungi</taxon>
        <taxon>Dikarya</taxon>
        <taxon>Ascomycota</taxon>
        <taxon>Pezizomycotina</taxon>
        <taxon>Sordariomycetes</taxon>
        <taxon>Xylariomycetidae</taxon>
        <taxon>Xylariales</taxon>
        <taxon>Diatrypaceae</taxon>
        <taxon>Diatrype</taxon>
    </lineage>
</organism>
<accession>A0AAN9UYG0</accession>
<comment type="subcellular location">
    <subcellularLocation>
        <location evidence="1">Nucleus membrane</location>
        <topology evidence="1">Multi-pass membrane protein</topology>
    </subcellularLocation>
    <subcellularLocation>
        <location evidence="2">Nucleus</location>
        <location evidence="2">Nuclear pore complex</location>
    </subcellularLocation>
</comment>
<sequence length="615" mass="70004">MATVVRRAPYKDFLQPALQRRFASTAGVVLGLAYIESLTLSSWDSLIWSWFPFGYTGLRALAIFACVLPLIILRIAHHHIGLRTSSSPFETFCRTIVDFQFPETVFTYVVSFWFFSQVYLFGIPEESNMWWITYYSGDRPRLNERALFYTVNLVLVGIARALVHLVEDHDRLKIGQANPPTQDDPWQVWPFEVYRVLTRSGTVAIATSLANYTVLYSLLRDSAWSWAMTFFRTFYHNLPKSNIPPNQAPWSIWMLGRSLWAAFLFVALWDISSFTFTLQHEKAPLKNNLPLTAESRDPNGSLVNGLKSKKPRTQAFAFQELACIVRDFEDRRKSIFEDIDRRDGPIWSQLYAVCLNLIQSIEQRIDDYRNPPAPPVVPQQGQTQPPGPQQRAAQAPSNDDVWQPAATSKGFRGSIRKAIGNVKITGKTPAEVLGPEAKRISLEARDQLLTPEQKEALTTEGLNGAFQYLALRIIRIPYLGDFFQQKFPRRITKVILGTPYGEPSLYVNAAFILSELAVCSLTEDQFGNVQRDVPTIIRTFTSVIRKLEQFRDELPGHWTDMAQDKTCEELHDLLLSLKVGLGRLIEAFGTYSADLRLSRADMRLAREAARIEPTP</sequence>
<comment type="caution">
    <text evidence="15">The sequence shown here is derived from an EMBL/GenBank/DDBJ whole genome shotgun (WGS) entry which is preliminary data.</text>
</comment>
<protein>
    <recommendedName>
        <fullName evidence="17">Nucleoporin NDC1</fullName>
    </recommendedName>
</protein>